<dbReference type="GO" id="GO:0006097">
    <property type="term" value="P:glyoxylate cycle"/>
    <property type="evidence" value="ECO:0007669"/>
    <property type="project" value="UniProtKB-KW"/>
</dbReference>
<dbReference type="InterPro" id="IPR006254">
    <property type="entry name" value="Isocitrate_lyase"/>
</dbReference>
<keyword evidence="9" id="KW-0460">Magnesium</keyword>
<dbReference type="NCBIfam" id="TIGR01346">
    <property type="entry name" value="isocit_lyase"/>
    <property type="match status" value="1"/>
</dbReference>
<dbReference type="PANTHER" id="PTHR21631:SF3">
    <property type="entry name" value="BIFUNCTIONAL GLYOXYLATE CYCLE PROTEIN"/>
    <property type="match status" value="1"/>
</dbReference>
<dbReference type="InParanoid" id="D7FLB9"/>
<keyword evidence="3" id="KW-0329">Glyoxylate bypass</keyword>
<dbReference type="InterPro" id="IPR039556">
    <property type="entry name" value="ICL/PEPM"/>
</dbReference>
<dbReference type="OrthoDB" id="4078635at2759"/>
<accession>D7FLB9</accession>
<dbReference type="eggNOG" id="KOG1260">
    <property type="taxonomic scope" value="Eukaryota"/>
</dbReference>
<dbReference type="GO" id="GO:0004451">
    <property type="term" value="F:isocitrate lyase activity"/>
    <property type="evidence" value="ECO:0007669"/>
    <property type="project" value="InterPro"/>
</dbReference>
<evidence type="ECO:0000313" key="11">
    <source>
        <dbReference type="Proteomes" id="UP000002630"/>
    </source>
</evidence>
<dbReference type="CDD" id="cd00377">
    <property type="entry name" value="ICL_PEPM"/>
    <property type="match status" value="1"/>
</dbReference>
<evidence type="ECO:0000256" key="8">
    <source>
        <dbReference type="PIRSR" id="PIRSR001362-2"/>
    </source>
</evidence>
<feature type="binding site" evidence="8">
    <location>
        <begin position="114"/>
        <end position="116"/>
    </location>
    <ligand>
        <name>substrate</name>
    </ligand>
</feature>
<evidence type="ECO:0000256" key="7">
    <source>
        <dbReference type="PIRSR" id="PIRSR001362-1"/>
    </source>
</evidence>
<gene>
    <name evidence="10" type="ORF">Esi_0159_0005</name>
</gene>
<dbReference type="Gene3D" id="1.10.10.850">
    <property type="match status" value="1"/>
</dbReference>
<comment type="pathway">
    <text evidence="1">Carbohydrate metabolism; glyoxylate cycle; (S)-malate from isocitrate: step 1/2.</text>
</comment>
<evidence type="ECO:0000256" key="2">
    <source>
        <dbReference type="ARBA" id="ARBA00012909"/>
    </source>
</evidence>
<keyword evidence="9" id="KW-0479">Metal-binding</keyword>
<evidence type="ECO:0000256" key="9">
    <source>
        <dbReference type="PIRSR" id="PIRSR001362-3"/>
    </source>
</evidence>
<sequence length="589" mass="64618">MPPASMYGQQLFGHNLKSHGAQVQAKTFNHDVEATKRWWGSPRFRYTKRPFSAEEVVSLRGTLPETYPSDIQARKLWELLEKKHALGDFSHTFGALDPVQVIEMAPHLETVYVSGWQCSSTASTSNEPGPDFADYPYDTVPNKVDQLFRAQRHHDRRQNDERCSMSEGEQLSAPAVDYLRPIIADGDTGHGGLTAVMKLTKMFIEKGAAGIHFEDQKPGTKKCGHMGGKVLVSMQEHCDRLVAARLQADIMGTETVIVARTDAEAASLLDNNVDPRDHPFIVGATVPGTRPLNDLVREARAGGASFEAIDKLSKDWGEKAGLMRFPEAVEAAIHSMRGLQGRDQRLQEWKSKAYSLSNAEARVLSARLLGGKQVYFDWDAPRSREGYFKLKGGVDYCIARGRAYAQHADLLWMETAKPNLPEARAFAEGIHAAVPHQKLAYNLSPSFNWDAAGMSKQEMAAFNRELGRLGFVWQFITLAGFHSDGLIVSRLAKEYGKHGVIKYVELVQRPERNEQVDILTHQKWSGANLMDKQVNIATGGLASTSAMGEGVTESQFVRHGGGGGGGAHSGARSVAVSPAVGASGIRAKL</sequence>
<evidence type="ECO:0000256" key="6">
    <source>
        <dbReference type="PIRNR" id="PIRNR001362"/>
    </source>
</evidence>
<feature type="binding site" evidence="8">
    <location>
        <begin position="442"/>
        <end position="446"/>
    </location>
    <ligand>
        <name>substrate</name>
    </ligand>
</feature>
<comment type="cofactor">
    <cofactor evidence="9">
        <name>Mg(2+)</name>
        <dbReference type="ChEBI" id="CHEBI:18420"/>
    </cofactor>
    <text evidence="9">Can also use Mn(2+) ion.</text>
</comment>
<dbReference type="EMBL" id="FN649760">
    <property type="protein sequence ID" value="CBJ29687.1"/>
    <property type="molecule type" value="Genomic_DNA"/>
</dbReference>
<feature type="binding site" evidence="8">
    <location>
        <position position="477"/>
    </location>
    <ligand>
        <name>substrate</name>
    </ligand>
</feature>
<comment type="similarity">
    <text evidence="6">Belongs to the isocitrate lyase/PEP mutase superfamily. Isocitrate lyase family.</text>
</comment>
<evidence type="ECO:0000313" key="10">
    <source>
        <dbReference type="EMBL" id="CBJ29687.1"/>
    </source>
</evidence>
<evidence type="ECO:0000256" key="3">
    <source>
        <dbReference type="ARBA" id="ARBA00022435"/>
    </source>
</evidence>
<name>D7FLB9_ECTSI</name>
<dbReference type="PANTHER" id="PTHR21631">
    <property type="entry name" value="ISOCITRATE LYASE/MALATE SYNTHASE"/>
    <property type="match status" value="1"/>
</dbReference>
<feature type="active site" description="Proton acceptor" evidence="7">
    <location>
        <position position="223"/>
    </location>
</feature>
<dbReference type="GO" id="GO:0006099">
    <property type="term" value="P:tricarboxylic acid cycle"/>
    <property type="evidence" value="ECO:0007669"/>
    <property type="project" value="UniProtKB-KW"/>
</dbReference>
<evidence type="ECO:0000256" key="5">
    <source>
        <dbReference type="ARBA" id="ARBA00023239"/>
    </source>
</evidence>
<dbReference type="Pfam" id="PF00463">
    <property type="entry name" value="ICL"/>
    <property type="match status" value="1"/>
</dbReference>
<evidence type="ECO:0000256" key="4">
    <source>
        <dbReference type="ARBA" id="ARBA00022532"/>
    </source>
</evidence>
<evidence type="ECO:0000256" key="1">
    <source>
        <dbReference type="ARBA" id="ARBA00004793"/>
    </source>
</evidence>
<dbReference type="PIRSF" id="PIRSF001362">
    <property type="entry name" value="Isocit_lyase"/>
    <property type="match status" value="1"/>
</dbReference>
<proteinExistence type="inferred from homology"/>
<organism evidence="10 11">
    <name type="scientific">Ectocarpus siliculosus</name>
    <name type="common">Brown alga</name>
    <name type="synonym">Conferva siliculosa</name>
    <dbReference type="NCBI Taxonomy" id="2880"/>
    <lineage>
        <taxon>Eukaryota</taxon>
        <taxon>Sar</taxon>
        <taxon>Stramenopiles</taxon>
        <taxon>Ochrophyta</taxon>
        <taxon>PX clade</taxon>
        <taxon>Phaeophyceae</taxon>
        <taxon>Ectocarpales</taxon>
        <taxon>Ectocarpaceae</taxon>
        <taxon>Ectocarpus</taxon>
    </lineage>
</organism>
<feature type="binding site" evidence="8">
    <location>
        <position position="260"/>
    </location>
    <ligand>
        <name>substrate</name>
    </ligand>
</feature>
<protein>
    <recommendedName>
        <fullName evidence="2 6">Isocitrate lyase</fullName>
    </recommendedName>
</protein>
<dbReference type="InterPro" id="IPR018523">
    <property type="entry name" value="Isocitrate_lyase_ph_CS"/>
</dbReference>
<keyword evidence="5 6" id="KW-0456">Lyase</keyword>
<dbReference type="SUPFAM" id="SSF51621">
    <property type="entry name" value="Phosphoenolpyruvate/pyruvate domain"/>
    <property type="match status" value="1"/>
</dbReference>
<dbReference type="STRING" id="2880.D7FLB9"/>
<dbReference type="InterPro" id="IPR040442">
    <property type="entry name" value="Pyrv_kinase-like_dom_sf"/>
</dbReference>
<feature type="binding site" evidence="8">
    <location>
        <begin position="224"/>
        <end position="225"/>
    </location>
    <ligand>
        <name>substrate</name>
    </ligand>
</feature>
<keyword evidence="11" id="KW-1185">Reference proteome</keyword>
<dbReference type="AlphaFoldDB" id="D7FLB9"/>
<dbReference type="Proteomes" id="UP000002630">
    <property type="component" value="Unassembled WGS sequence"/>
</dbReference>
<dbReference type="InterPro" id="IPR015813">
    <property type="entry name" value="Pyrv/PenolPyrv_kinase-like_dom"/>
</dbReference>
<dbReference type="GO" id="GO:0046872">
    <property type="term" value="F:metal ion binding"/>
    <property type="evidence" value="ECO:0007669"/>
    <property type="project" value="UniProtKB-KW"/>
</dbReference>
<feature type="binding site" evidence="9">
    <location>
        <position position="185"/>
    </location>
    <ligand>
        <name>Mg(2+)</name>
        <dbReference type="ChEBI" id="CHEBI:18420"/>
    </ligand>
</feature>
<keyword evidence="4" id="KW-0816">Tricarboxylic acid cycle</keyword>
<dbReference type="PROSITE" id="PS00161">
    <property type="entry name" value="ISOCITRATE_LYASE"/>
    <property type="match status" value="1"/>
</dbReference>
<reference evidence="10 11" key="1">
    <citation type="journal article" date="2010" name="Nature">
        <title>The Ectocarpus genome and the independent evolution of multicellularity in brown algae.</title>
        <authorList>
            <person name="Cock J.M."/>
            <person name="Sterck L."/>
            <person name="Rouze P."/>
            <person name="Scornet D."/>
            <person name="Allen A.E."/>
            <person name="Amoutzias G."/>
            <person name="Anthouard V."/>
            <person name="Artiguenave F."/>
            <person name="Aury J.M."/>
            <person name="Badger J.H."/>
            <person name="Beszteri B."/>
            <person name="Billiau K."/>
            <person name="Bonnet E."/>
            <person name="Bothwell J.H."/>
            <person name="Bowler C."/>
            <person name="Boyen C."/>
            <person name="Brownlee C."/>
            <person name="Carrano C.J."/>
            <person name="Charrier B."/>
            <person name="Cho G.Y."/>
            <person name="Coelho S.M."/>
            <person name="Collen J."/>
            <person name="Corre E."/>
            <person name="Da Silva C."/>
            <person name="Delage L."/>
            <person name="Delaroque N."/>
            <person name="Dittami S.M."/>
            <person name="Doulbeau S."/>
            <person name="Elias M."/>
            <person name="Farnham G."/>
            <person name="Gachon C.M."/>
            <person name="Gschloessl B."/>
            <person name="Heesch S."/>
            <person name="Jabbari K."/>
            <person name="Jubin C."/>
            <person name="Kawai H."/>
            <person name="Kimura K."/>
            <person name="Kloareg B."/>
            <person name="Kupper F.C."/>
            <person name="Lang D."/>
            <person name="Le Bail A."/>
            <person name="Leblanc C."/>
            <person name="Lerouge P."/>
            <person name="Lohr M."/>
            <person name="Lopez P.J."/>
            <person name="Martens C."/>
            <person name="Maumus F."/>
            <person name="Michel G."/>
            <person name="Miranda-Saavedra D."/>
            <person name="Morales J."/>
            <person name="Moreau H."/>
            <person name="Motomura T."/>
            <person name="Nagasato C."/>
            <person name="Napoli C.A."/>
            <person name="Nelson D.R."/>
            <person name="Nyvall-Collen P."/>
            <person name="Peters A.F."/>
            <person name="Pommier C."/>
            <person name="Potin P."/>
            <person name="Poulain J."/>
            <person name="Quesneville H."/>
            <person name="Read B."/>
            <person name="Rensing S.A."/>
            <person name="Ritter A."/>
            <person name="Rousvoal S."/>
            <person name="Samanta M."/>
            <person name="Samson G."/>
            <person name="Schroeder D.C."/>
            <person name="Segurens B."/>
            <person name="Strittmatter M."/>
            <person name="Tonon T."/>
            <person name="Tregear J.W."/>
            <person name="Valentin K."/>
            <person name="von Dassow P."/>
            <person name="Yamagishi T."/>
            <person name="Van de Peer Y."/>
            <person name="Wincker P."/>
        </authorList>
    </citation>
    <scope>NUCLEOTIDE SEQUENCE [LARGE SCALE GENOMIC DNA]</scope>
    <source>
        <strain evidence="11">Ec32 / CCAP1310/4</strain>
    </source>
</reference>
<dbReference type="Gene3D" id="3.20.20.60">
    <property type="entry name" value="Phosphoenolpyruvate-binding domains"/>
    <property type="match status" value="1"/>
</dbReference>